<dbReference type="SUPFAM" id="SSF161098">
    <property type="entry name" value="MetI-like"/>
    <property type="match status" value="1"/>
</dbReference>
<dbReference type="GO" id="GO:0005886">
    <property type="term" value="C:plasma membrane"/>
    <property type="evidence" value="ECO:0007669"/>
    <property type="project" value="UniProtKB-SubCell"/>
</dbReference>
<keyword evidence="4 7" id="KW-0812">Transmembrane</keyword>
<sequence>MEQQDVLPFEKSRQKQKKGYLKEVRKNLPFLMMALPGAIWLIFFFYIPVLGNVVAFKDFRFFPGGFLDSLKQSEWVGFENFKFLFSSSNAYIITRNTLLYNLGFIIIGTIIAVIIAIILSELRSKRMVKIYQTSMLFPYFISWVIISYFVYAFLSPEKGLINLLFFTPETGIDWYTQAKYWPAILLFMGIWKSLGYNSIVYFATIMGINPTYYEAAMVDGASKWQQIKHVTLPQIIPLISILTILAVGNIFRADFGLFYQIPKNSGALYNVTSVLDTYIYNGLTSSGDIGMAAAAGLYQSVVGCLLVVVTNLIARRFDPESALF</sequence>
<name>R3TLL6_9ENTE</name>
<gene>
    <name evidence="9" type="ORF">UC3_02721</name>
</gene>
<evidence type="ECO:0000256" key="5">
    <source>
        <dbReference type="ARBA" id="ARBA00022989"/>
    </source>
</evidence>
<dbReference type="PANTHER" id="PTHR43227">
    <property type="entry name" value="BLL4140 PROTEIN"/>
    <property type="match status" value="1"/>
</dbReference>
<reference evidence="9 10" key="1">
    <citation type="submission" date="2013-02" db="EMBL/GenBank/DDBJ databases">
        <title>The Genome Sequence of Enterococcus phoeniculicola BAA-412.</title>
        <authorList>
            <consortium name="The Broad Institute Genome Sequencing Platform"/>
            <consortium name="The Broad Institute Genome Sequencing Center for Infectious Disease"/>
            <person name="Earl A.M."/>
            <person name="Gilmore M.S."/>
            <person name="Lebreton F."/>
            <person name="Walker B."/>
            <person name="Young S.K."/>
            <person name="Zeng Q."/>
            <person name="Gargeya S."/>
            <person name="Fitzgerald M."/>
            <person name="Haas B."/>
            <person name="Abouelleil A."/>
            <person name="Alvarado L."/>
            <person name="Arachchi H.M."/>
            <person name="Berlin A.M."/>
            <person name="Chapman S.B."/>
            <person name="Dewar J."/>
            <person name="Goldberg J."/>
            <person name="Griggs A."/>
            <person name="Gujja S."/>
            <person name="Hansen M."/>
            <person name="Howarth C."/>
            <person name="Imamovic A."/>
            <person name="Larimer J."/>
            <person name="McCowan C."/>
            <person name="Murphy C."/>
            <person name="Neiman D."/>
            <person name="Pearson M."/>
            <person name="Priest M."/>
            <person name="Roberts A."/>
            <person name="Saif S."/>
            <person name="Shea T."/>
            <person name="Sisk P."/>
            <person name="Sykes S."/>
            <person name="Wortman J."/>
            <person name="Nusbaum C."/>
            <person name="Birren B."/>
        </authorList>
    </citation>
    <scope>NUCLEOTIDE SEQUENCE [LARGE SCALE GENOMIC DNA]</scope>
    <source>
        <strain evidence="9 10">ATCC BAA-412</strain>
    </source>
</reference>
<dbReference type="InterPro" id="IPR000515">
    <property type="entry name" value="MetI-like"/>
</dbReference>
<dbReference type="RefSeq" id="WP_010769356.1">
    <property type="nucleotide sequence ID" value="NZ_ASWE01000001.1"/>
</dbReference>
<keyword evidence="3" id="KW-1003">Cell membrane</keyword>
<feature type="transmembrane region" description="Helical" evidence="7">
    <location>
        <begin position="289"/>
        <end position="314"/>
    </location>
</feature>
<dbReference type="EMBL" id="AJAT01000017">
    <property type="protein sequence ID" value="EOL42369.1"/>
    <property type="molecule type" value="Genomic_DNA"/>
</dbReference>
<accession>R3TLL6</accession>
<evidence type="ECO:0000256" key="4">
    <source>
        <dbReference type="ARBA" id="ARBA00022692"/>
    </source>
</evidence>
<evidence type="ECO:0000256" key="3">
    <source>
        <dbReference type="ARBA" id="ARBA00022475"/>
    </source>
</evidence>
<dbReference type="GO" id="GO:0055085">
    <property type="term" value="P:transmembrane transport"/>
    <property type="evidence" value="ECO:0007669"/>
    <property type="project" value="InterPro"/>
</dbReference>
<feature type="transmembrane region" description="Helical" evidence="7">
    <location>
        <begin position="235"/>
        <end position="255"/>
    </location>
</feature>
<comment type="caution">
    <text evidence="9">The sequence shown here is derived from an EMBL/GenBank/DDBJ whole genome shotgun (WGS) entry which is preliminary data.</text>
</comment>
<protein>
    <submittedName>
        <fullName evidence="9">ABC transporter permease</fullName>
    </submittedName>
</protein>
<proteinExistence type="inferred from homology"/>
<feature type="transmembrane region" description="Helical" evidence="7">
    <location>
        <begin position="174"/>
        <end position="191"/>
    </location>
</feature>
<dbReference type="PROSITE" id="PS50928">
    <property type="entry name" value="ABC_TM1"/>
    <property type="match status" value="1"/>
</dbReference>
<comment type="similarity">
    <text evidence="7">Belongs to the binding-protein-dependent transport system permease family.</text>
</comment>
<dbReference type="InterPro" id="IPR035906">
    <property type="entry name" value="MetI-like_sf"/>
</dbReference>
<keyword evidence="6 7" id="KW-0472">Membrane</keyword>
<evidence type="ECO:0000256" key="1">
    <source>
        <dbReference type="ARBA" id="ARBA00004651"/>
    </source>
</evidence>
<evidence type="ECO:0000313" key="10">
    <source>
        <dbReference type="Proteomes" id="UP000013785"/>
    </source>
</evidence>
<evidence type="ECO:0000256" key="6">
    <source>
        <dbReference type="ARBA" id="ARBA00023136"/>
    </source>
</evidence>
<dbReference type="CDD" id="cd06261">
    <property type="entry name" value="TM_PBP2"/>
    <property type="match status" value="1"/>
</dbReference>
<organism evidence="9 10">
    <name type="scientific">Enterococcus phoeniculicola ATCC BAA-412</name>
    <dbReference type="NCBI Taxonomy" id="1158610"/>
    <lineage>
        <taxon>Bacteria</taxon>
        <taxon>Bacillati</taxon>
        <taxon>Bacillota</taxon>
        <taxon>Bacilli</taxon>
        <taxon>Lactobacillales</taxon>
        <taxon>Enterococcaceae</taxon>
        <taxon>Enterococcus</taxon>
    </lineage>
</organism>
<keyword evidence="2 7" id="KW-0813">Transport</keyword>
<keyword evidence="5 7" id="KW-1133">Transmembrane helix</keyword>
<dbReference type="STRING" id="154621.RV11_GL001918"/>
<dbReference type="Gene3D" id="1.10.3720.10">
    <property type="entry name" value="MetI-like"/>
    <property type="match status" value="1"/>
</dbReference>
<feature type="transmembrane region" description="Helical" evidence="7">
    <location>
        <begin position="134"/>
        <end position="154"/>
    </location>
</feature>
<keyword evidence="10" id="KW-1185">Reference proteome</keyword>
<evidence type="ECO:0000313" key="9">
    <source>
        <dbReference type="EMBL" id="EOL42369.1"/>
    </source>
</evidence>
<dbReference type="InterPro" id="IPR050809">
    <property type="entry name" value="UgpAE/MalFG_permease"/>
</dbReference>
<feature type="transmembrane region" description="Helical" evidence="7">
    <location>
        <begin position="28"/>
        <end position="47"/>
    </location>
</feature>
<dbReference type="AlphaFoldDB" id="R3TLL6"/>
<feature type="transmembrane region" description="Helical" evidence="7">
    <location>
        <begin position="98"/>
        <end position="122"/>
    </location>
</feature>
<dbReference type="eggNOG" id="COG4209">
    <property type="taxonomic scope" value="Bacteria"/>
</dbReference>
<evidence type="ECO:0000256" key="2">
    <source>
        <dbReference type="ARBA" id="ARBA00022448"/>
    </source>
</evidence>
<evidence type="ECO:0000256" key="7">
    <source>
        <dbReference type="RuleBase" id="RU363032"/>
    </source>
</evidence>
<dbReference type="PANTHER" id="PTHR43227:SF11">
    <property type="entry name" value="BLL4140 PROTEIN"/>
    <property type="match status" value="1"/>
</dbReference>
<evidence type="ECO:0000259" key="8">
    <source>
        <dbReference type="PROSITE" id="PS50928"/>
    </source>
</evidence>
<dbReference type="Proteomes" id="UP000013785">
    <property type="component" value="Unassembled WGS sequence"/>
</dbReference>
<dbReference type="HOGENOM" id="CLU_016047_0_1_9"/>
<dbReference type="PATRIC" id="fig|1158610.3.peg.2703"/>
<comment type="subcellular location">
    <subcellularLocation>
        <location evidence="1 7">Cell membrane</location>
        <topology evidence="1 7">Multi-pass membrane protein</topology>
    </subcellularLocation>
</comment>
<dbReference type="Pfam" id="PF00528">
    <property type="entry name" value="BPD_transp_1"/>
    <property type="match status" value="1"/>
</dbReference>
<feature type="domain" description="ABC transmembrane type-1" evidence="8">
    <location>
        <begin position="94"/>
        <end position="310"/>
    </location>
</feature>